<protein>
    <submittedName>
        <fullName evidence="1">Uncharacterized protein</fullName>
    </submittedName>
</protein>
<dbReference type="AlphaFoldDB" id="A0AAX6G040"/>
<accession>A0AAX6G040</accession>
<dbReference type="Proteomes" id="UP001140949">
    <property type="component" value="Unassembled WGS sequence"/>
</dbReference>
<reference evidence="1" key="1">
    <citation type="journal article" date="2023" name="GigaByte">
        <title>Genome assembly of the bearded iris, Iris pallida Lam.</title>
        <authorList>
            <person name="Bruccoleri R.E."/>
            <person name="Oakeley E.J."/>
            <person name="Faust A.M.E."/>
            <person name="Altorfer M."/>
            <person name="Dessus-Babus S."/>
            <person name="Burckhardt D."/>
            <person name="Oertli M."/>
            <person name="Naumann U."/>
            <person name="Petersen F."/>
            <person name="Wong J."/>
        </authorList>
    </citation>
    <scope>NUCLEOTIDE SEQUENCE</scope>
    <source>
        <strain evidence="1">GSM-AAB239-AS_SAM_17_03QT</strain>
    </source>
</reference>
<evidence type="ECO:0000313" key="1">
    <source>
        <dbReference type="EMBL" id="KAJ6821718.1"/>
    </source>
</evidence>
<dbReference type="EMBL" id="JANAVB010024994">
    <property type="protein sequence ID" value="KAJ6821718.1"/>
    <property type="molecule type" value="Genomic_DNA"/>
</dbReference>
<organism evidence="1 2">
    <name type="scientific">Iris pallida</name>
    <name type="common">Sweet iris</name>
    <dbReference type="NCBI Taxonomy" id="29817"/>
    <lineage>
        <taxon>Eukaryota</taxon>
        <taxon>Viridiplantae</taxon>
        <taxon>Streptophyta</taxon>
        <taxon>Embryophyta</taxon>
        <taxon>Tracheophyta</taxon>
        <taxon>Spermatophyta</taxon>
        <taxon>Magnoliopsida</taxon>
        <taxon>Liliopsida</taxon>
        <taxon>Asparagales</taxon>
        <taxon>Iridaceae</taxon>
        <taxon>Iridoideae</taxon>
        <taxon>Irideae</taxon>
        <taxon>Iris</taxon>
    </lineage>
</organism>
<evidence type="ECO:0000313" key="2">
    <source>
        <dbReference type="Proteomes" id="UP001140949"/>
    </source>
</evidence>
<comment type="caution">
    <text evidence="1">The sequence shown here is derived from an EMBL/GenBank/DDBJ whole genome shotgun (WGS) entry which is preliminary data.</text>
</comment>
<reference evidence="1" key="2">
    <citation type="submission" date="2023-04" db="EMBL/GenBank/DDBJ databases">
        <authorList>
            <person name="Bruccoleri R.E."/>
            <person name="Oakeley E.J."/>
            <person name="Faust A.-M."/>
            <person name="Dessus-Babus S."/>
            <person name="Altorfer M."/>
            <person name="Burckhardt D."/>
            <person name="Oertli M."/>
            <person name="Naumann U."/>
            <person name="Petersen F."/>
            <person name="Wong J."/>
        </authorList>
    </citation>
    <scope>NUCLEOTIDE SEQUENCE</scope>
    <source>
        <strain evidence="1">GSM-AAB239-AS_SAM_17_03QT</strain>
        <tissue evidence="1">Leaf</tissue>
    </source>
</reference>
<gene>
    <name evidence="1" type="ORF">M6B38_390790</name>
</gene>
<name>A0AAX6G040_IRIPA</name>
<sequence>MLARRGARGGGGEELWCIPDEGTVARDGVERWCSVSWWWMMDRRISVRSDDSRWRTARERSHREKRKGLEMYTVMCQNHWKQYTLYNTILNVRVCVQ</sequence>
<proteinExistence type="predicted"/>
<keyword evidence="2" id="KW-1185">Reference proteome</keyword>